<accession>A0A376S9K6</accession>
<dbReference type="GO" id="GO:0004386">
    <property type="term" value="F:helicase activity"/>
    <property type="evidence" value="ECO:0007669"/>
    <property type="project" value="UniProtKB-KW"/>
</dbReference>
<dbReference type="GO" id="GO:0003677">
    <property type="term" value="F:DNA binding"/>
    <property type="evidence" value="ECO:0007669"/>
    <property type="project" value="TreeGrafter"/>
</dbReference>
<dbReference type="EC" id="3.6.1.-" evidence="2"/>
<gene>
    <name evidence="2" type="primary">lhr_3</name>
    <name evidence="2" type="ORF">NCTC11112_05900</name>
</gene>
<keyword evidence="2" id="KW-0067">ATP-binding</keyword>
<organism evidence="2 3">
    <name type="scientific">Escherichia coli</name>
    <dbReference type="NCBI Taxonomy" id="562"/>
    <lineage>
        <taxon>Bacteria</taxon>
        <taxon>Pseudomonadati</taxon>
        <taxon>Pseudomonadota</taxon>
        <taxon>Gammaproteobacteria</taxon>
        <taxon>Enterobacterales</taxon>
        <taxon>Enterobacteriaceae</taxon>
        <taxon>Escherichia</taxon>
    </lineage>
</organism>
<keyword evidence="2" id="KW-0378">Hydrolase</keyword>
<dbReference type="GO" id="GO:0016887">
    <property type="term" value="F:ATP hydrolysis activity"/>
    <property type="evidence" value="ECO:0007669"/>
    <property type="project" value="TreeGrafter"/>
</dbReference>
<feature type="domain" description="Helicase Lhr-like winged helix" evidence="1">
    <location>
        <begin position="3"/>
        <end position="86"/>
    </location>
</feature>
<dbReference type="InterPro" id="IPR045628">
    <property type="entry name" value="Lhr_WH_dom"/>
</dbReference>
<proteinExistence type="predicted"/>
<dbReference type="AlphaFoldDB" id="A0A376S9K6"/>
<dbReference type="Proteomes" id="UP000254817">
    <property type="component" value="Unassembled WGS sequence"/>
</dbReference>
<name>A0A376S9K6_ECOLX</name>
<keyword evidence="2" id="KW-0547">Nucleotide-binding</keyword>
<evidence type="ECO:0000259" key="1">
    <source>
        <dbReference type="Pfam" id="PF19306"/>
    </source>
</evidence>
<protein>
    <submittedName>
        <fullName evidence="2">ATP-dependent helicase</fullName>
        <ecNumber evidence="2">3.6.1.-</ecNumber>
    </submittedName>
</protein>
<evidence type="ECO:0000313" key="3">
    <source>
        <dbReference type="Proteomes" id="UP000254817"/>
    </source>
</evidence>
<reference evidence="2 3" key="1">
    <citation type="submission" date="2018-06" db="EMBL/GenBank/DDBJ databases">
        <authorList>
            <consortium name="Pathogen Informatics"/>
            <person name="Doyle S."/>
        </authorList>
    </citation>
    <scope>NUCLEOTIDE SEQUENCE [LARGE SCALE GENOMIC DNA]</scope>
    <source>
        <strain evidence="2 3">NCTC11112</strain>
    </source>
</reference>
<dbReference type="PANTHER" id="PTHR47962">
    <property type="entry name" value="ATP-DEPENDENT HELICASE LHR-RELATED-RELATED"/>
    <property type="match status" value="1"/>
</dbReference>
<evidence type="ECO:0000313" key="2">
    <source>
        <dbReference type="EMBL" id="STI46723.1"/>
    </source>
</evidence>
<dbReference type="PANTHER" id="PTHR47962:SF5">
    <property type="entry name" value="ATP-DEPENDENT HELICASE LHR-RELATED"/>
    <property type="match status" value="1"/>
</dbReference>
<dbReference type="EMBL" id="UGAW01000002">
    <property type="protein sequence ID" value="STI46723.1"/>
    <property type="molecule type" value="Genomic_DNA"/>
</dbReference>
<dbReference type="Pfam" id="PF19306">
    <property type="entry name" value="WHD_Lhr"/>
    <property type="match status" value="1"/>
</dbReference>
<keyword evidence="2" id="KW-0347">Helicase</keyword>
<sequence length="110" mass="12395">MFAGRLENLTPPHNPLDVLAQQTVAAAAMDALQVDEWYSRVRRAAPWKDLPRRVFDATLDMLSGRYPSGDFSAFRPKLVWNRETGILTARPGAPIVGGYQRRHHSGSWHV</sequence>
<dbReference type="InterPro" id="IPR052511">
    <property type="entry name" value="ATP-dep_Helicase"/>
</dbReference>